<dbReference type="EMBL" id="CP002038">
    <property type="protein sequence ID" value="ADM97356.1"/>
    <property type="molecule type" value="Genomic_DNA"/>
</dbReference>
<feature type="domain" description="DUF3251" evidence="2">
    <location>
        <begin position="37"/>
        <end position="189"/>
    </location>
</feature>
<evidence type="ECO:0000256" key="1">
    <source>
        <dbReference type="SAM" id="Coils"/>
    </source>
</evidence>
<keyword evidence="3" id="KW-0449">Lipoprotein</keyword>
<evidence type="ECO:0000259" key="2">
    <source>
        <dbReference type="Pfam" id="PF11622"/>
    </source>
</evidence>
<dbReference type="KEGG" id="ddd:Dda3937_01952"/>
<dbReference type="InterPro" id="IPR037125">
    <property type="entry name" value="YajI-like_sf"/>
</dbReference>
<dbReference type="AlphaFoldDB" id="E0SD39"/>
<dbReference type="eggNOG" id="COG4238">
    <property type="taxonomic scope" value="Bacteria"/>
</dbReference>
<proteinExistence type="predicted"/>
<sequence length="201" mass="22081">MNNDMTRYGLREKQDMIFHRRVIPMLSVMVLLAGCAQPQTTRVQNELGQINQKLRDLTDRAVALEQQNTLNANSTSGVYLLPAAHNRALLDSSIGKLSLELSKVESEANGTRALLTIRTMNTLTLPAFRAQLDWGALDPVSGEPLTGDTQTQLLAIPLTLTPVSEVTVEIRLSGLTPEQLGFVRVHDVTADPTLRRSEPGQ</sequence>
<accession>E0SD39</accession>
<dbReference type="Pfam" id="PF11622">
    <property type="entry name" value="DUF3251"/>
    <property type="match status" value="1"/>
</dbReference>
<evidence type="ECO:0000313" key="4">
    <source>
        <dbReference type="Proteomes" id="UP000006859"/>
    </source>
</evidence>
<organism evidence="3 4">
    <name type="scientific">Dickeya dadantii (strain 3937)</name>
    <name type="common">Erwinia chrysanthemi (strain 3937)</name>
    <dbReference type="NCBI Taxonomy" id="198628"/>
    <lineage>
        <taxon>Bacteria</taxon>
        <taxon>Pseudomonadati</taxon>
        <taxon>Pseudomonadota</taxon>
        <taxon>Gammaproteobacteria</taxon>
        <taxon>Enterobacterales</taxon>
        <taxon>Pectobacteriaceae</taxon>
        <taxon>Dickeya</taxon>
    </lineage>
</organism>
<feature type="coiled-coil region" evidence="1">
    <location>
        <begin position="40"/>
        <end position="67"/>
    </location>
</feature>
<evidence type="ECO:0000313" key="3">
    <source>
        <dbReference type="EMBL" id="ADM97356.1"/>
    </source>
</evidence>
<keyword evidence="4" id="KW-1185">Reference proteome</keyword>
<gene>
    <name evidence="3" type="primary">yajI</name>
    <name evidence="3" type="ordered locus">Dda3937_01952</name>
</gene>
<dbReference type="InterPro" id="IPR021658">
    <property type="entry name" value="DUF3251"/>
</dbReference>
<dbReference type="STRING" id="198628.Dda3937_01952"/>
<keyword evidence="1" id="KW-0175">Coiled coil</keyword>
<dbReference type="PROSITE" id="PS51257">
    <property type="entry name" value="PROKAR_LIPOPROTEIN"/>
    <property type="match status" value="1"/>
</dbReference>
<dbReference type="Gene3D" id="2.60.40.1620">
    <property type="entry name" value="Lipoprotein YajI-like"/>
    <property type="match status" value="1"/>
</dbReference>
<dbReference type="Proteomes" id="UP000006859">
    <property type="component" value="Chromosome"/>
</dbReference>
<dbReference type="NCBIfam" id="NF008575">
    <property type="entry name" value="PRK11530.1"/>
    <property type="match status" value="1"/>
</dbReference>
<reference evidence="3 4" key="1">
    <citation type="journal article" date="2011" name="J. Bacteriol.">
        <title>Genome sequence of the plant-pathogenic bacterium Dickeya dadantii 3937.</title>
        <authorList>
            <person name="Glasner J.D."/>
            <person name="Yang C.H."/>
            <person name="Reverchon S."/>
            <person name="Hugouvieux-Cotte-Pattat N."/>
            <person name="Condemine G."/>
            <person name="Bohin J.P."/>
            <person name="Van Gijsegem F."/>
            <person name="Yang S."/>
            <person name="Franza T."/>
            <person name="Expert D."/>
            <person name="Plunkett G. III"/>
            <person name="San Francisco M.J."/>
            <person name="Charkowski A.O."/>
            <person name="Py B."/>
            <person name="Bell K."/>
            <person name="Rauscher L."/>
            <person name="Rodriguez-Palenzuela P."/>
            <person name="Toussaint A."/>
            <person name="Holeva M.C."/>
            <person name="He S.Y."/>
            <person name="Douet V."/>
            <person name="Boccara M."/>
            <person name="Blanco C."/>
            <person name="Toth I."/>
            <person name="Anderson B.D."/>
            <person name="Biehl B.S."/>
            <person name="Mau B."/>
            <person name="Flynn S.M."/>
            <person name="Barras F."/>
            <person name="Lindeberg M."/>
            <person name="Birch P.R."/>
            <person name="Tsuyumu S."/>
            <person name="Shi X."/>
            <person name="Hibbing M."/>
            <person name="Yap M.N."/>
            <person name="Carpentier M."/>
            <person name="Dassa E."/>
            <person name="Umehara M."/>
            <person name="Kim J.F."/>
            <person name="Rusch M."/>
            <person name="Soni P."/>
            <person name="Mayhew G.F."/>
            <person name="Fouts D.E."/>
            <person name="Gill S.R."/>
            <person name="Blattner F.R."/>
            <person name="Keen N.T."/>
            <person name="Perna N.T."/>
        </authorList>
    </citation>
    <scope>NUCLEOTIDE SEQUENCE [LARGE SCALE GENOMIC DNA]</scope>
    <source>
        <strain evidence="3 4">3937</strain>
    </source>
</reference>
<dbReference type="HOGENOM" id="CLU_100508_0_0_6"/>
<name>E0SD39_DICD3</name>
<protein>
    <submittedName>
        <fullName evidence="3">Putative outer membrane lipoprotein</fullName>
    </submittedName>
</protein>